<reference evidence="4" key="1">
    <citation type="submission" date="2023-05" db="EMBL/GenBank/DDBJ databases">
        <title>Genome and transcriptome analyses reveal genes involved in the formation of fine ridges on petal epidermal cells in Hibiscus trionum.</title>
        <authorList>
            <person name="Koshimizu S."/>
            <person name="Masuda S."/>
            <person name="Ishii T."/>
            <person name="Shirasu K."/>
            <person name="Hoshino A."/>
            <person name="Arita M."/>
        </authorList>
    </citation>
    <scope>NUCLEOTIDE SEQUENCE</scope>
    <source>
        <strain evidence="4">Hamamatsu line</strain>
    </source>
</reference>
<evidence type="ECO:0000256" key="2">
    <source>
        <dbReference type="SAM" id="SignalP"/>
    </source>
</evidence>
<dbReference type="InterPro" id="IPR006045">
    <property type="entry name" value="Cupin_1"/>
</dbReference>
<name>A0A9W7ICE8_HIBTR</name>
<dbReference type="InterPro" id="IPR019780">
    <property type="entry name" value="Germin_Mn-BS"/>
</dbReference>
<dbReference type="Proteomes" id="UP001165190">
    <property type="component" value="Unassembled WGS sequence"/>
</dbReference>
<protein>
    <submittedName>
        <fullName evidence="4">ARABIDOPSIS THALIANA GERMIN 3, germin 3, GERMIN-LIKE PROTEIN 3</fullName>
    </submittedName>
</protein>
<evidence type="ECO:0000259" key="3">
    <source>
        <dbReference type="Pfam" id="PF00190"/>
    </source>
</evidence>
<dbReference type="PROSITE" id="PS00725">
    <property type="entry name" value="GERMIN"/>
    <property type="match status" value="1"/>
</dbReference>
<dbReference type="GO" id="GO:0030145">
    <property type="term" value="F:manganese ion binding"/>
    <property type="evidence" value="ECO:0007669"/>
    <property type="project" value="InterPro"/>
</dbReference>
<evidence type="ECO:0000256" key="1">
    <source>
        <dbReference type="ARBA" id="ARBA00022729"/>
    </source>
</evidence>
<keyword evidence="5" id="KW-1185">Reference proteome</keyword>
<dbReference type="InterPro" id="IPR011051">
    <property type="entry name" value="RmlC_Cupin_sf"/>
</dbReference>
<proteinExistence type="predicted"/>
<dbReference type="SUPFAM" id="SSF51182">
    <property type="entry name" value="RmlC-like cupins"/>
    <property type="match status" value="1"/>
</dbReference>
<accession>A0A9W7ICE8</accession>
<feature type="domain" description="Cupin type-1" evidence="3">
    <location>
        <begin position="53"/>
        <end position="115"/>
    </location>
</feature>
<sequence>MMFFQILFALSFLFSFSNASNFCVGDLNAPQGPAGYSCKMAETVSVNDFVFSGLRAAGNTSNLTKAAITPASSTQFPGVNGLGISLARQDFAVGGRTTMHTHPEAMEIVIVIQGTKHCI</sequence>
<evidence type="ECO:0000313" key="4">
    <source>
        <dbReference type="EMBL" id="GMI92662.1"/>
    </source>
</evidence>
<dbReference type="PANTHER" id="PTHR31238">
    <property type="entry name" value="GERMIN-LIKE PROTEIN SUBFAMILY 3 MEMBER 3"/>
    <property type="match status" value="1"/>
</dbReference>
<dbReference type="OrthoDB" id="1701838at2759"/>
<dbReference type="AlphaFoldDB" id="A0A9W7ICE8"/>
<comment type="caution">
    <text evidence="4">The sequence shown here is derived from an EMBL/GenBank/DDBJ whole genome shotgun (WGS) entry which is preliminary data.</text>
</comment>
<dbReference type="Pfam" id="PF00190">
    <property type="entry name" value="Cupin_1"/>
    <property type="match status" value="1"/>
</dbReference>
<feature type="chain" id="PRO_5040772945" evidence="2">
    <location>
        <begin position="20"/>
        <end position="119"/>
    </location>
</feature>
<dbReference type="InterPro" id="IPR014710">
    <property type="entry name" value="RmlC-like_jellyroll"/>
</dbReference>
<feature type="signal peptide" evidence="2">
    <location>
        <begin position="1"/>
        <end position="19"/>
    </location>
</feature>
<keyword evidence="1 2" id="KW-0732">Signal</keyword>
<dbReference type="EMBL" id="BSYR01000024">
    <property type="protein sequence ID" value="GMI92662.1"/>
    <property type="molecule type" value="Genomic_DNA"/>
</dbReference>
<gene>
    <name evidence="4" type="ORF">HRI_002935500</name>
</gene>
<organism evidence="4 5">
    <name type="scientific">Hibiscus trionum</name>
    <name type="common">Flower of an hour</name>
    <dbReference type="NCBI Taxonomy" id="183268"/>
    <lineage>
        <taxon>Eukaryota</taxon>
        <taxon>Viridiplantae</taxon>
        <taxon>Streptophyta</taxon>
        <taxon>Embryophyta</taxon>
        <taxon>Tracheophyta</taxon>
        <taxon>Spermatophyta</taxon>
        <taxon>Magnoliopsida</taxon>
        <taxon>eudicotyledons</taxon>
        <taxon>Gunneridae</taxon>
        <taxon>Pentapetalae</taxon>
        <taxon>rosids</taxon>
        <taxon>malvids</taxon>
        <taxon>Malvales</taxon>
        <taxon>Malvaceae</taxon>
        <taxon>Malvoideae</taxon>
        <taxon>Hibiscus</taxon>
    </lineage>
</organism>
<evidence type="ECO:0000313" key="5">
    <source>
        <dbReference type="Proteomes" id="UP001165190"/>
    </source>
</evidence>
<dbReference type="Gene3D" id="2.60.120.10">
    <property type="entry name" value="Jelly Rolls"/>
    <property type="match status" value="1"/>
</dbReference>